<protein>
    <submittedName>
        <fullName evidence="4">Thioredoxin family protein</fullName>
    </submittedName>
</protein>
<feature type="signal peptide" evidence="2">
    <location>
        <begin position="1"/>
        <end position="27"/>
    </location>
</feature>
<reference evidence="5" key="1">
    <citation type="journal article" date="2019" name="Int. J. Syst. Evol. Microbiol.">
        <title>The Global Catalogue of Microorganisms (GCM) 10K type strain sequencing project: providing services to taxonomists for standard genome sequencing and annotation.</title>
        <authorList>
            <consortium name="The Broad Institute Genomics Platform"/>
            <consortium name="The Broad Institute Genome Sequencing Center for Infectious Disease"/>
            <person name="Wu L."/>
            <person name="Ma J."/>
        </authorList>
    </citation>
    <scope>NUCLEOTIDE SEQUENCE [LARGE SCALE GENOMIC DNA]</scope>
    <source>
        <strain evidence="5">CGMCC 4.7317</strain>
    </source>
</reference>
<dbReference type="SUPFAM" id="SSF52833">
    <property type="entry name" value="Thioredoxin-like"/>
    <property type="match status" value="1"/>
</dbReference>
<keyword evidence="5" id="KW-1185">Reference proteome</keyword>
<dbReference type="InterPro" id="IPR013766">
    <property type="entry name" value="Thioredoxin_domain"/>
</dbReference>
<sequence length="167" mass="16753">MTSHTARALPALIAVGLLLGACGTTTSGGSAAPASTAGSASSSTAPATSGSPSASATTPAAEARDGYVTYADYTADKEAFSSGPVVLFFHADWCPKCRETDSNLTADPASLPDGLTVVKLDFDSETALRQQYGVTVQHTFVQVDASGAKIGAWTGTYTGGEIAGKVA</sequence>
<dbReference type="EMBL" id="JBHSTI010000002">
    <property type="protein sequence ID" value="MFC6236725.1"/>
    <property type="molecule type" value="Genomic_DNA"/>
</dbReference>
<proteinExistence type="predicted"/>
<dbReference type="Gene3D" id="3.40.30.10">
    <property type="entry name" value="Glutaredoxin"/>
    <property type="match status" value="1"/>
</dbReference>
<dbReference type="Proteomes" id="UP001596138">
    <property type="component" value="Unassembled WGS sequence"/>
</dbReference>
<dbReference type="PROSITE" id="PS51257">
    <property type="entry name" value="PROKAR_LIPOPROTEIN"/>
    <property type="match status" value="1"/>
</dbReference>
<dbReference type="InterPro" id="IPR036249">
    <property type="entry name" value="Thioredoxin-like_sf"/>
</dbReference>
<organism evidence="4 5">
    <name type="scientific">Longivirga aurantiaca</name>
    <dbReference type="NCBI Taxonomy" id="1837743"/>
    <lineage>
        <taxon>Bacteria</taxon>
        <taxon>Bacillati</taxon>
        <taxon>Actinomycetota</taxon>
        <taxon>Actinomycetes</taxon>
        <taxon>Sporichthyales</taxon>
        <taxon>Sporichthyaceae</taxon>
        <taxon>Longivirga</taxon>
    </lineage>
</organism>
<evidence type="ECO:0000256" key="1">
    <source>
        <dbReference type="SAM" id="MobiDB-lite"/>
    </source>
</evidence>
<evidence type="ECO:0000313" key="4">
    <source>
        <dbReference type="EMBL" id="MFC6236725.1"/>
    </source>
</evidence>
<evidence type="ECO:0000313" key="5">
    <source>
        <dbReference type="Proteomes" id="UP001596138"/>
    </source>
</evidence>
<feature type="region of interest" description="Disordered" evidence="1">
    <location>
        <begin position="30"/>
        <end position="59"/>
    </location>
</feature>
<evidence type="ECO:0000256" key="2">
    <source>
        <dbReference type="SAM" id="SignalP"/>
    </source>
</evidence>
<name>A0ABW1SY09_9ACTN</name>
<dbReference type="PROSITE" id="PS51352">
    <property type="entry name" value="THIOREDOXIN_2"/>
    <property type="match status" value="1"/>
</dbReference>
<keyword evidence="2" id="KW-0732">Signal</keyword>
<feature type="chain" id="PRO_5046360763" evidence="2">
    <location>
        <begin position="28"/>
        <end position="167"/>
    </location>
</feature>
<dbReference type="CDD" id="cd02947">
    <property type="entry name" value="TRX_family"/>
    <property type="match status" value="1"/>
</dbReference>
<dbReference type="Pfam" id="PF00085">
    <property type="entry name" value="Thioredoxin"/>
    <property type="match status" value="1"/>
</dbReference>
<evidence type="ECO:0000259" key="3">
    <source>
        <dbReference type="PROSITE" id="PS51352"/>
    </source>
</evidence>
<gene>
    <name evidence="4" type="ORF">ACFQGU_02460</name>
</gene>
<dbReference type="RefSeq" id="WP_386763762.1">
    <property type="nucleotide sequence ID" value="NZ_JBHSTI010000002.1"/>
</dbReference>
<feature type="domain" description="Thioredoxin" evidence="3">
    <location>
        <begin position="47"/>
        <end position="167"/>
    </location>
</feature>
<comment type="caution">
    <text evidence="4">The sequence shown here is derived from an EMBL/GenBank/DDBJ whole genome shotgun (WGS) entry which is preliminary data.</text>
</comment>
<accession>A0ABW1SY09</accession>